<dbReference type="AlphaFoldDB" id="A0A812UU54"/>
<feature type="binding site" evidence="2">
    <location>
        <position position="392"/>
    </location>
    <ligand>
        <name>substrate</name>
    </ligand>
</feature>
<organism evidence="4 5">
    <name type="scientific">Symbiodinium natans</name>
    <dbReference type="NCBI Taxonomy" id="878477"/>
    <lineage>
        <taxon>Eukaryota</taxon>
        <taxon>Sar</taxon>
        <taxon>Alveolata</taxon>
        <taxon>Dinophyceae</taxon>
        <taxon>Suessiales</taxon>
        <taxon>Symbiodiniaceae</taxon>
        <taxon>Symbiodinium</taxon>
    </lineage>
</organism>
<evidence type="ECO:0000313" key="4">
    <source>
        <dbReference type="EMBL" id="CAE7590716.1"/>
    </source>
</evidence>
<dbReference type="OrthoDB" id="446010at2759"/>
<dbReference type="GO" id="GO:0009225">
    <property type="term" value="P:nucleotide-sugar metabolic process"/>
    <property type="evidence" value="ECO:0007669"/>
    <property type="project" value="TreeGrafter"/>
</dbReference>
<feature type="binding site" evidence="2">
    <location>
        <position position="351"/>
    </location>
    <ligand>
        <name>substrate</name>
    </ligand>
</feature>
<evidence type="ECO:0000313" key="5">
    <source>
        <dbReference type="Proteomes" id="UP000604046"/>
    </source>
</evidence>
<comment type="caution">
    <text evidence="4">The sequence shown here is derived from an EMBL/GenBank/DDBJ whole genome shotgun (WGS) entry which is preliminary data.</text>
</comment>
<dbReference type="GO" id="GO:0005975">
    <property type="term" value="P:carbohydrate metabolic process"/>
    <property type="evidence" value="ECO:0007669"/>
    <property type="project" value="InterPro"/>
</dbReference>
<feature type="active site" evidence="1">
    <location>
        <position position="353"/>
    </location>
</feature>
<dbReference type="GO" id="GO:0004649">
    <property type="term" value="F:poly(ADP-ribose) glycohydrolase activity"/>
    <property type="evidence" value="ECO:0007669"/>
    <property type="project" value="InterPro"/>
</dbReference>
<dbReference type="GO" id="GO:0005634">
    <property type="term" value="C:nucleus"/>
    <property type="evidence" value="ECO:0007669"/>
    <property type="project" value="TreeGrafter"/>
</dbReference>
<feature type="active site" evidence="1">
    <location>
        <position position="352"/>
    </location>
</feature>
<dbReference type="InterPro" id="IPR007724">
    <property type="entry name" value="Poly_GlycHdrlase"/>
</dbReference>
<evidence type="ECO:0000256" key="1">
    <source>
        <dbReference type="PIRSR" id="PIRSR607724-1"/>
    </source>
</evidence>
<dbReference type="InterPro" id="IPR046372">
    <property type="entry name" value="PARG_cat_C"/>
</dbReference>
<dbReference type="GO" id="GO:0005737">
    <property type="term" value="C:cytoplasm"/>
    <property type="evidence" value="ECO:0007669"/>
    <property type="project" value="TreeGrafter"/>
</dbReference>
<dbReference type="EMBL" id="CAJNDS010002768">
    <property type="protein sequence ID" value="CAE7590716.1"/>
    <property type="molecule type" value="Genomic_DNA"/>
</dbReference>
<dbReference type="PANTHER" id="PTHR12837">
    <property type="entry name" value="POLY ADP-RIBOSE GLYCOHYDROLASE"/>
    <property type="match status" value="1"/>
</dbReference>
<dbReference type="GO" id="GO:0006282">
    <property type="term" value="P:regulation of DNA repair"/>
    <property type="evidence" value="ECO:0007669"/>
    <property type="project" value="InterPro"/>
</dbReference>
<proteinExistence type="predicted"/>
<gene>
    <name evidence="4" type="primary">Parg</name>
    <name evidence="4" type="ORF">SNAT2548_LOCUS33638</name>
</gene>
<reference evidence="4" key="1">
    <citation type="submission" date="2021-02" db="EMBL/GenBank/DDBJ databases">
        <authorList>
            <person name="Dougan E. K."/>
            <person name="Rhodes N."/>
            <person name="Thang M."/>
            <person name="Chan C."/>
        </authorList>
    </citation>
    <scope>NUCLEOTIDE SEQUENCE</scope>
</reference>
<evidence type="ECO:0000256" key="2">
    <source>
        <dbReference type="PIRSR" id="PIRSR607724-2"/>
    </source>
</evidence>
<accession>A0A812UU54</accession>
<dbReference type="GO" id="GO:1990966">
    <property type="term" value="P:ATP generation from poly-ADP-D-ribose"/>
    <property type="evidence" value="ECO:0007669"/>
    <property type="project" value="TreeGrafter"/>
</dbReference>
<keyword evidence="5" id="KW-1185">Reference proteome</keyword>
<protein>
    <submittedName>
        <fullName evidence="4">Parg protein</fullName>
    </submittedName>
</protein>
<feature type="binding site" evidence="2">
    <location>
        <position position="337"/>
    </location>
    <ligand>
        <name>substrate</name>
    </ligand>
</feature>
<evidence type="ECO:0000259" key="3">
    <source>
        <dbReference type="Pfam" id="PF05028"/>
    </source>
</evidence>
<dbReference type="PANTHER" id="PTHR12837:SF0">
    <property type="entry name" value="POLY(ADP-RIBOSE) GLYCOHYDROLASE"/>
    <property type="match status" value="1"/>
</dbReference>
<dbReference type="Pfam" id="PF05028">
    <property type="entry name" value="PARG_cat_C"/>
    <property type="match status" value="1"/>
</dbReference>
<sequence>MFCGCEIRQKEDGSIELNQERYAEGINEIPLSKVRKEQPELEVTEDERKQFRAALGALSWRATQSAPWLAASVSYLQGCHKAAKVGDLIQANKLIRMQRIYSQQTLYFPSEISEPVLLTYHDASYACRRDGSSQGGVFTMLVDKCVLAGKVGKYSPLGWQSRKLPRICRSSTAAEIQTGSHAMDTHEFTKQLLLEWYNQQVIDYKDMDKALRRFQSVVVTDSKNLYDSVHRIETSGLQLEERRLALEVLSIRERIKSAGMHFKWVDSDQQLADNLSKPFSFQTLLTAIHKGELCLQFDSQFVSAKKKRAWKNKTRSKVDSDSDDEMGRGCLHADFANMYLGGGVLVGGCVQEEIRFSICPELCAAMLVCPFMLDHEAIFIVGGEQFSAYSGYGRSLQYAGDFRDPTPKDEDGTVMVAITAMDALDFRGQAVDQSSRHVDFSLDEARLLKKLGSFCDAGKNCDVVDRRAAEAVYVTGATTDIDVALEEVPTIQEIITQQAGDEWDDSGQSTQPAFIARADRSPISRPWSIRRLRCLQQRAHSRLLGPLVTLVAEMLVRCIPSNLVGTWQFTLWKF</sequence>
<name>A0A812UU54_9DINO</name>
<feature type="domain" description="PARG catalytic Macro" evidence="3">
    <location>
        <begin position="318"/>
        <end position="430"/>
    </location>
</feature>
<feature type="active site" evidence="1">
    <location>
        <position position="334"/>
    </location>
</feature>
<dbReference type="Proteomes" id="UP000604046">
    <property type="component" value="Unassembled WGS sequence"/>
</dbReference>